<accession>A0AA90ZAG2</accession>
<protein>
    <submittedName>
        <fullName evidence="1">Uncharacterized protein</fullName>
    </submittedName>
</protein>
<dbReference type="EMBL" id="JAVGVR010000002">
    <property type="protein sequence ID" value="MDQ6601000.1"/>
    <property type="molecule type" value="Genomic_DNA"/>
</dbReference>
<dbReference type="Proteomes" id="UP001178888">
    <property type="component" value="Unassembled WGS sequence"/>
</dbReference>
<gene>
    <name evidence="1" type="ORF">RCG21_32955</name>
</gene>
<evidence type="ECO:0000313" key="1">
    <source>
        <dbReference type="EMBL" id="MDQ6601000.1"/>
    </source>
</evidence>
<dbReference type="RefSeq" id="WP_308914623.1">
    <property type="nucleotide sequence ID" value="NZ_JAVGVR010000002.1"/>
</dbReference>
<keyword evidence="2" id="KW-1185">Reference proteome</keyword>
<comment type="caution">
    <text evidence="1">The sequence shown here is derived from an EMBL/GenBank/DDBJ whole genome shotgun (WGS) entry which is preliminary data.</text>
</comment>
<dbReference type="AlphaFoldDB" id="A0AA90ZAG2"/>
<organism evidence="1 2">
    <name type="scientific">Bacillus salipaludis</name>
    <dbReference type="NCBI Taxonomy" id="2547811"/>
    <lineage>
        <taxon>Bacteria</taxon>
        <taxon>Bacillati</taxon>
        <taxon>Bacillota</taxon>
        <taxon>Bacilli</taxon>
        <taxon>Bacillales</taxon>
        <taxon>Bacillaceae</taxon>
        <taxon>Bacillus</taxon>
    </lineage>
</organism>
<name>A0AA90ZAG2_9BACI</name>
<reference evidence="1" key="1">
    <citation type="submission" date="2023-08" db="EMBL/GenBank/DDBJ databases">
        <title>Nitrogen cycling bacteria in agricultural field soils.</title>
        <authorList>
            <person name="Jang J."/>
        </authorList>
    </citation>
    <scope>NUCLEOTIDE SEQUENCE</scope>
    <source>
        <strain evidence="1">PS3-36</strain>
    </source>
</reference>
<sequence length="52" mass="6158">MVPEKINNDSDIIDLQRQIKDEKLYYKIKIRVAVQCYSLKAASAAFFYGFRR</sequence>
<evidence type="ECO:0000313" key="2">
    <source>
        <dbReference type="Proteomes" id="UP001178888"/>
    </source>
</evidence>
<proteinExistence type="predicted"/>